<dbReference type="Proteomes" id="UP001501442">
    <property type="component" value="Unassembled WGS sequence"/>
</dbReference>
<evidence type="ECO:0000256" key="1">
    <source>
        <dbReference type="SAM" id="MobiDB-lite"/>
    </source>
</evidence>
<dbReference type="SUPFAM" id="SSF48452">
    <property type="entry name" value="TPR-like"/>
    <property type="match status" value="1"/>
</dbReference>
<gene>
    <name evidence="2" type="ORF">GCM10023196_035010</name>
</gene>
<dbReference type="InterPro" id="IPR011990">
    <property type="entry name" value="TPR-like_helical_dom_sf"/>
</dbReference>
<comment type="caution">
    <text evidence="2">The sequence shown here is derived from an EMBL/GenBank/DDBJ whole genome shotgun (WGS) entry which is preliminary data.</text>
</comment>
<dbReference type="SUPFAM" id="SSF52540">
    <property type="entry name" value="P-loop containing nucleoside triphosphate hydrolases"/>
    <property type="match status" value="1"/>
</dbReference>
<accession>A0ABP8U8P6</accession>
<evidence type="ECO:0008006" key="4">
    <source>
        <dbReference type="Google" id="ProtNLM"/>
    </source>
</evidence>
<evidence type="ECO:0000313" key="3">
    <source>
        <dbReference type="Proteomes" id="UP001501442"/>
    </source>
</evidence>
<name>A0ABP8U8P6_9ACTN</name>
<feature type="region of interest" description="Disordered" evidence="1">
    <location>
        <begin position="752"/>
        <end position="785"/>
    </location>
</feature>
<sequence length="817" mass="93321">MDLFVGRRAELQGALTTLRAAGDGIVQDVIGVHGIGKTMFLERLADEARALDRAQVFTFDMARHGLGEGFFDDFGPAATAQVLWATFDCSRRLMRRLVDHAGTDGFNRFRLAHQQQSRLADSFFVKTDVALGRGSHFEDSEIVNAVSLGDEYIRQRIREMQSALDEAFISDWAAYTRHRRVLITADTFQGVANDELGHWMARTALRLPNTLLVLARTPSAHVLADSDRFHKHHLTNFSPDEVHDYLARRFPDEKPRPQVTDVVHTFTDGHPGGVKLAADLIGEVGPADLSARRLRRILEHLPAAPNERWAELVHLILRAVDEPRLREAVDAAALTTSFDGPLLAQLLGGDGVPRHPIGDVISKLRAYRLVKPVPVMAGEPADRFRLHEFIRVSVAGRLRTTDKERWQHYHRLAAQYWFERLERWEDEAYDSYGSWFRYEDAEWQAAKREWLRHSSRFTERREITRARFTLVFLDAFWWWGVYLPFPFNRRLLDDWERSAAIWRAYAQGRPLPIEESDSPDRQLLDALTFLLDNYPTGYIKPQDAPWDELRDQILLIKDLCELDRPHRRGLSDSEQLDRARAGALTDVILAHTRRFRDPADPRADLYYQRSLEAFDRLGSDWDAAWVLLESADLAVERGRPDEAAEFVSRSAERARDLAARTDEWDHEILANLHRIRADASWLSGDAREAAIAYGRAVCHAYLFHGDPHPPDEYTRQVYIEITTRAGQAIEALPDGDDRDRFVATLRGELPPGWAAGRRTPDPHRAEPSASLFPRGPAEDELRTKKSPFMSEWRLLAEDVPDPMAGLKDLIGRDRPPA</sequence>
<evidence type="ECO:0000313" key="2">
    <source>
        <dbReference type="EMBL" id="GAA4626503.1"/>
    </source>
</evidence>
<dbReference type="InterPro" id="IPR027417">
    <property type="entry name" value="P-loop_NTPase"/>
</dbReference>
<dbReference type="EMBL" id="BAABHK010000004">
    <property type="protein sequence ID" value="GAA4626503.1"/>
    <property type="molecule type" value="Genomic_DNA"/>
</dbReference>
<keyword evidence="3" id="KW-1185">Reference proteome</keyword>
<reference evidence="3" key="1">
    <citation type="journal article" date="2019" name="Int. J. Syst. Evol. Microbiol.">
        <title>The Global Catalogue of Microorganisms (GCM) 10K type strain sequencing project: providing services to taxonomists for standard genome sequencing and annotation.</title>
        <authorList>
            <consortium name="The Broad Institute Genomics Platform"/>
            <consortium name="The Broad Institute Genome Sequencing Center for Infectious Disease"/>
            <person name="Wu L."/>
            <person name="Ma J."/>
        </authorList>
    </citation>
    <scope>NUCLEOTIDE SEQUENCE [LARGE SCALE GENOMIC DNA]</scope>
    <source>
        <strain evidence="3">JCM 17939</strain>
    </source>
</reference>
<protein>
    <recommendedName>
        <fullName evidence="4">Orc1-like AAA ATPase domain-containing protein</fullName>
    </recommendedName>
</protein>
<proteinExistence type="predicted"/>
<organism evidence="2 3">
    <name type="scientific">Actinoallomurus vinaceus</name>
    <dbReference type="NCBI Taxonomy" id="1080074"/>
    <lineage>
        <taxon>Bacteria</taxon>
        <taxon>Bacillati</taxon>
        <taxon>Actinomycetota</taxon>
        <taxon>Actinomycetes</taxon>
        <taxon>Streptosporangiales</taxon>
        <taxon>Thermomonosporaceae</taxon>
        <taxon>Actinoallomurus</taxon>
    </lineage>
</organism>